<dbReference type="EMBL" id="JANBPU010000070">
    <property type="protein sequence ID" value="KAJ1917491.1"/>
    <property type="molecule type" value="Genomic_DNA"/>
</dbReference>
<dbReference type="SUPFAM" id="SSF48097">
    <property type="entry name" value="Regulator of G-protein signaling, RGS"/>
    <property type="match status" value="1"/>
</dbReference>
<keyword evidence="2" id="KW-0812">Transmembrane</keyword>
<keyword evidence="2" id="KW-1133">Transmembrane helix</keyword>
<gene>
    <name evidence="3" type="ORF">H4219_003173</name>
</gene>
<evidence type="ECO:0000313" key="4">
    <source>
        <dbReference type="Proteomes" id="UP001150538"/>
    </source>
</evidence>
<comment type="caution">
    <text evidence="3">The sequence shown here is derived from an EMBL/GenBank/DDBJ whole genome shotgun (WGS) entry which is preliminary data.</text>
</comment>
<name>A0A9W8A0T3_9FUNG</name>
<feature type="transmembrane region" description="Helical" evidence="2">
    <location>
        <begin position="239"/>
        <end position="259"/>
    </location>
</feature>
<dbReference type="InterPro" id="IPR036305">
    <property type="entry name" value="RGS_sf"/>
</dbReference>
<feature type="transmembrane region" description="Helical" evidence="2">
    <location>
        <begin position="284"/>
        <end position="303"/>
    </location>
</feature>
<feature type="transmembrane region" description="Helical" evidence="2">
    <location>
        <begin position="101"/>
        <end position="119"/>
    </location>
</feature>
<dbReference type="OrthoDB" id="196547at2759"/>
<reference evidence="3" key="1">
    <citation type="submission" date="2022-07" db="EMBL/GenBank/DDBJ databases">
        <title>Phylogenomic reconstructions and comparative analyses of Kickxellomycotina fungi.</title>
        <authorList>
            <person name="Reynolds N.K."/>
            <person name="Stajich J.E."/>
            <person name="Barry K."/>
            <person name="Grigoriev I.V."/>
            <person name="Crous P."/>
            <person name="Smith M.E."/>
        </authorList>
    </citation>
    <scope>NUCLEOTIDE SEQUENCE</scope>
    <source>
        <strain evidence="3">NBRC 100468</strain>
    </source>
</reference>
<evidence type="ECO:0000256" key="1">
    <source>
        <dbReference type="SAM" id="MobiDB-lite"/>
    </source>
</evidence>
<feature type="transmembrane region" description="Helical" evidence="2">
    <location>
        <begin position="69"/>
        <end position="89"/>
    </location>
</feature>
<protein>
    <recommendedName>
        <fullName evidence="5">RGS domain-containing protein</fullName>
    </recommendedName>
</protein>
<dbReference type="Proteomes" id="UP001150538">
    <property type="component" value="Unassembled WGS sequence"/>
</dbReference>
<proteinExistence type="predicted"/>
<feature type="region of interest" description="Disordered" evidence="1">
    <location>
        <begin position="472"/>
        <end position="493"/>
    </location>
</feature>
<dbReference type="Gene3D" id="1.10.167.10">
    <property type="entry name" value="Regulator of G-protein Signalling 4, domain 2"/>
    <property type="match status" value="1"/>
</dbReference>
<organism evidence="3 4">
    <name type="scientific">Mycoemilia scoparia</name>
    <dbReference type="NCBI Taxonomy" id="417184"/>
    <lineage>
        <taxon>Eukaryota</taxon>
        <taxon>Fungi</taxon>
        <taxon>Fungi incertae sedis</taxon>
        <taxon>Zoopagomycota</taxon>
        <taxon>Kickxellomycotina</taxon>
        <taxon>Kickxellomycetes</taxon>
        <taxon>Kickxellales</taxon>
        <taxon>Kickxellaceae</taxon>
        <taxon>Mycoemilia</taxon>
    </lineage>
</organism>
<feature type="transmembrane region" description="Helical" evidence="2">
    <location>
        <begin position="35"/>
        <end position="57"/>
    </location>
</feature>
<feature type="transmembrane region" description="Helical" evidence="2">
    <location>
        <begin position="345"/>
        <end position="364"/>
    </location>
</feature>
<evidence type="ECO:0000256" key="2">
    <source>
        <dbReference type="SAM" id="Phobius"/>
    </source>
</evidence>
<sequence>MANIPKGLSQKDLKSLMTLQEAMAAADKIKVPKRAVWFTLASIYTIYVLSTTIVLFWKGWNSTHFQWKSRIFTLIATLANLAFVIHAMILEALTPKYPCSVRLWITYYTVFYWSLAVHVRGLKYIHTVRVNTIKSDLADVLNELEKNTDFEDRNTHSLDISTKGGENLSKSVKNYTRGAQSPSINLKSWTSGISDWFSKVILRRGSVDISKMPLEEQYSYLRARLTSTLQKERWLSDRFFLCVFAFIGIIIAVACVLGQRDRRFQHKPPYYACPAGVSPPMYFLYTWLFLNIFILFPLLIYFCRGIRDAYGMRSELQVSLIVGSVSIPTMLLYNEFVSSMILIKVTGYIFIVVFLAVAHWMLIVRPMFSILRENKEKARSKTHLPRSSTSIDMGNMTRREQFEFLLDSPVGFQQLAEAARRTFCPENVDFLRDYQYLKWRVCYTVISDGAVSSGGNSCNGNSSPGLCDPSMNSHSPISSHGGKTAVSNVAPDRGHKSIDDYKAASVIPLNDSDESLSLNVMGASIPFISRHTSSKKEKGSAAGKIRRFSRSIVPTFASSAGFFSLGLSSSSKEKDGSHTGINIGTCQTPNTPLPFLSKNDVLCHSALLEDNSILPLPNTIIKTLIKKRLLPSLNRMNGVADPVNGDANSEVLVPKSLHKRFRQFYKKYIPDSAALCVNVGHHISKPIKEKIESGIFTVDMFDKALAEIVEMLYQNTFSQIYKS</sequence>
<keyword evidence="4" id="KW-1185">Reference proteome</keyword>
<evidence type="ECO:0008006" key="5">
    <source>
        <dbReference type="Google" id="ProtNLM"/>
    </source>
</evidence>
<accession>A0A9W8A0T3</accession>
<dbReference type="AlphaFoldDB" id="A0A9W8A0T3"/>
<evidence type="ECO:0000313" key="3">
    <source>
        <dbReference type="EMBL" id="KAJ1917491.1"/>
    </source>
</evidence>
<keyword evidence="2" id="KW-0472">Membrane</keyword>
<dbReference type="InterPro" id="IPR044926">
    <property type="entry name" value="RGS_subdomain_2"/>
</dbReference>